<dbReference type="InterPro" id="IPR016174">
    <property type="entry name" value="Di-haem_cyt_TM"/>
</dbReference>
<keyword evidence="4 6" id="KW-1133">Transmembrane helix</keyword>
<dbReference type="InterPro" id="IPR051542">
    <property type="entry name" value="Hydrogenase_cytochrome"/>
</dbReference>
<keyword evidence="3 6" id="KW-0812">Transmembrane</keyword>
<evidence type="ECO:0000256" key="5">
    <source>
        <dbReference type="ARBA" id="ARBA00023136"/>
    </source>
</evidence>
<accession>A0A379IE03</accession>
<dbReference type="PANTHER" id="PTHR30485:SF2">
    <property type="entry name" value="BLL0597 PROTEIN"/>
    <property type="match status" value="1"/>
</dbReference>
<evidence type="ECO:0000256" key="2">
    <source>
        <dbReference type="ARBA" id="ARBA00022475"/>
    </source>
</evidence>
<name>A0A379IE03_PSEFL</name>
<dbReference type="Proteomes" id="UP000255125">
    <property type="component" value="Unassembled WGS sequence"/>
</dbReference>
<evidence type="ECO:0000259" key="7">
    <source>
        <dbReference type="Pfam" id="PF01292"/>
    </source>
</evidence>
<comment type="subcellular location">
    <subcellularLocation>
        <location evidence="1">Cell membrane</location>
        <topology evidence="1">Multi-pass membrane protein</topology>
    </subcellularLocation>
</comment>
<evidence type="ECO:0000256" key="3">
    <source>
        <dbReference type="ARBA" id="ARBA00022692"/>
    </source>
</evidence>
<organism evidence="8 9">
    <name type="scientific">Pseudomonas fluorescens</name>
    <dbReference type="NCBI Taxonomy" id="294"/>
    <lineage>
        <taxon>Bacteria</taxon>
        <taxon>Pseudomonadati</taxon>
        <taxon>Pseudomonadota</taxon>
        <taxon>Gammaproteobacteria</taxon>
        <taxon>Pseudomonadales</taxon>
        <taxon>Pseudomonadaceae</taxon>
        <taxon>Pseudomonas</taxon>
    </lineage>
</organism>
<proteinExistence type="predicted"/>
<keyword evidence="5 6" id="KW-0472">Membrane</keyword>
<evidence type="ECO:0000256" key="4">
    <source>
        <dbReference type="ARBA" id="ARBA00022989"/>
    </source>
</evidence>
<dbReference type="Gene3D" id="1.20.950.20">
    <property type="entry name" value="Transmembrane di-heme cytochromes, Chain C"/>
    <property type="match status" value="1"/>
</dbReference>
<dbReference type="SUPFAM" id="SSF81342">
    <property type="entry name" value="Transmembrane di-heme cytochromes"/>
    <property type="match status" value="1"/>
</dbReference>
<protein>
    <submittedName>
        <fullName evidence="8">Putative B-type cytochrome</fullName>
    </submittedName>
</protein>
<reference evidence="8 9" key="1">
    <citation type="submission" date="2018-06" db="EMBL/GenBank/DDBJ databases">
        <authorList>
            <consortium name="Pathogen Informatics"/>
            <person name="Doyle S."/>
        </authorList>
    </citation>
    <scope>NUCLEOTIDE SEQUENCE [LARGE SCALE GENOMIC DNA]</scope>
    <source>
        <strain evidence="8 9">NCTC10392</strain>
    </source>
</reference>
<dbReference type="GO" id="GO:0020037">
    <property type="term" value="F:heme binding"/>
    <property type="evidence" value="ECO:0007669"/>
    <property type="project" value="TreeGrafter"/>
</dbReference>
<dbReference type="GO" id="GO:0009055">
    <property type="term" value="F:electron transfer activity"/>
    <property type="evidence" value="ECO:0007669"/>
    <property type="project" value="InterPro"/>
</dbReference>
<feature type="transmembrane region" description="Helical" evidence="6">
    <location>
        <begin position="96"/>
        <end position="117"/>
    </location>
</feature>
<dbReference type="PANTHER" id="PTHR30485">
    <property type="entry name" value="NI/FE-HYDROGENASE 1 B-TYPE CYTOCHROME SUBUNIT"/>
    <property type="match status" value="1"/>
</dbReference>
<evidence type="ECO:0000313" key="9">
    <source>
        <dbReference type="Proteomes" id="UP000255125"/>
    </source>
</evidence>
<sequence>MPGNSIALWDPVVRLFHVSIAGVFVANYFFTEAGGDWHVWLGYYAMGWLLVRLLWGFVGPRSARWADFWPTPARLAAHVRALRARRPEHRLGHSPLGALVMILMLLAMLTAGLSGWAMEEVDVLWGADWPLLVHETAVDGLLVLVCLHLAAAVFESFQVRDNLPLSMLTGRRRRLPDDSAH</sequence>
<dbReference type="AlphaFoldDB" id="A0A379IE03"/>
<evidence type="ECO:0000256" key="6">
    <source>
        <dbReference type="SAM" id="Phobius"/>
    </source>
</evidence>
<dbReference type="GO" id="GO:0005886">
    <property type="term" value="C:plasma membrane"/>
    <property type="evidence" value="ECO:0007669"/>
    <property type="project" value="UniProtKB-SubCell"/>
</dbReference>
<evidence type="ECO:0000256" key="1">
    <source>
        <dbReference type="ARBA" id="ARBA00004651"/>
    </source>
</evidence>
<evidence type="ECO:0000313" key="8">
    <source>
        <dbReference type="EMBL" id="SUD30966.1"/>
    </source>
</evidence>
<dbReference type="RefSeq" id="WP_038441210.1">
    <property type="nucleotide sequence ID" value="NZ_CP008896.1"/>
</dbReference>
<gene>
    <name evidence="8" type="ORF">NCTC10392_02892</name>
</gene>
<feature type="transmembrane region" description="Helical" evidence="6">
    <location>
        <begin position="137"/>
        <end position="157"/>
    </location>
</feature>
<dbReference type="Pfam" id="PF01292">
    <property type="entry name" value="Ni_hydr_CYTB"/>
    <property type="match status" value="1"/>
</dbReference>
<keyword evidence="2" id="KW-1003">Cell membrane</keyword>
<feature type="domain" description="Cytochrome b561 bacterial/Ni-hydrogenase" evidence="7">
    <location>
        <begin position="9"/>
        <end position="170"/>
    </location>
</feature>
<feature type="transmembrane region" description="Helical" evidence="6">
    <location>
        <begin position="37"/>
        <end position="55"/>
    </location>
</feature>
<dbReference type="KEGG" id="pfn:HZ99_02860"/>
<dbReference type="GO" id="GO:0022904">
    <property type="term" value="P:respiratory electron transport chain"/>
    <property type="evidence" value="ECO:0007669"/>
    <property type="project" value="InterPro"/>
</dbReference>
<dbReference type="EMBL" id="UGUS01000002">
    <property type="protein sequence ID" value="SUD30966.1"/>
    <property type="molecule type" value="Genomic_DNA"/>
</dbReference>
<dbReference type="InterPro" id="IPR011577">
    <property type="entry name" value="Cyt_b561_bac/Ni-Hgenase"/>
</dbReference>
<dbReference type="OrthoDB" id="196472at2"/>
<feature type="transmembrane region" description="Helical" evidence="6">
    <location>
        <begin position="12"/>
        <end position="31"/>
    </location>
</feature>